<comment type="caution">
    <text evidence="3">The sequence shown here is derived from an EMBL/GenBank/DDBJ whole genome shotgun (WGS) entry which is preliminary data.</text>
</comment>
<dbReference type="GO" id="GO:0005829">
    <property type="term" value="C:cytosol"/>
    <property type="evidence" value="ECO:0007669"/>
    <property type="project" value="TreeGrafter"/>
</dbReference>
<dbReference type="AlphaFoldDB" id="A0A6A0ABS5"/>
<dbReference type="Gene3D" id="3.40.50.1240">
    <property type="entry name" value="Phosphoglycerate mutase-like"/>
    <property type="match status" value="1"/>
</dbReference>
<feature type="binding site" evidence="2">
    <location>
        <begin position="27"/>
        <end position="34"/>
    </location>
    <ligand>
        <name>substrate</name>
    </ligand>
</feature>
<dbReference type="Pfam" id="PF00300">
    <property type="entry name" value="His_Phos_1"/>
    <property type="match status" value="1"/>
</dbReference>
<evidence type="ECO:0000256" key="1">
    <source>
        <dbReference type="ARBA" id="ARBA00022801"/>
    </source>
</evidence>
<sequence>TLQDQQRLAKALARMDVRHVCTLHVTRHGETDWNKEHRLQGQLDPDLNDTGRLAEHFAGSHLDAIYSSDLKRAVNTAQAIAEGKSMQAGTSHLSQQLLTAREISDPTLPAHTHIQNCSI</sequence>
<dbReference type="EMBL" id="BLLF01004489">
    <property type="protein sequence ID" value="GFH29711.1"/>
    <property type="molecule type" value="Genomic_DNA"/>
</dbReference>
<protein>
    <recommendedName>
        <fullName evidence="5">Histidine phosphatase family protein</fullName>
    </recommendedName>
</protein>
<feature type="non-terminal residue" evidence="3">
    <location>
        <position position="1"/>
    </location>
</feature>
<evidence type="ECO:0000313" key="4">
    <source>
        <dbReference type="Proteomes" id="UP000485058"/>
    </source>
</evidence>
<dbReference type="InterPro" id="IPR013078">
    <property type="entry name" value="His_Pase_superF_clade-1"/>
</dbReference>
<dbReference type="PROSITE" id="PS00175">
    <property type="entry name" value="PG_MUTASE"/>
    <property type="match status" value="1"/>
</dbReference>
<dbReference type="InterPro" id="IPR001345">
    <property type="entry name" value="PG/BPGM_mutase_AS"/>
</dbReference>
<reference evidence="3 4" key="1">
    <citation type="submission" date="2020-02" db="EMBL/GenBank/DDBJ databases">
        <title>Draft genome sequence of Haematococcus lacustris strain NIES-144.</title>
        <authorList>
            <person name="Morimoto D."/>
            <person name="Nakagawa S."/>
            <person name="Yoshida T."/>
            <person name="Sawayama S."/>
        </authorList>
    </citation>
    <scope>NUCLEOTIDE SEQUENCE [LARGE SCALE GENOMIC DNA]</scope>
    <source>
        <strain evidence="3 4">NIES-144</strain>
    </source>
</reference>
<dbReference type="PANTHER" id="PTHR46517:SF1">
    <property type="entry name" value="FRUCTOSE-2,6-BISPHOSPHATASE TIGAR"/>
    <property type="match status" value="1"/>
</dbReference>
<keyword evidence="1" id="KW-0378">Hydrolase</keyword>
<evidence type="ECO:0000256" key="2">
    <source>
        <dbReference type="PIRSR" id="PIRSR613078-2"/>
    </source>
</evidence>
<feature type="binding site" evidence="2">
    <location>
        <position position="72"/>
    </location>
    <ligand>
        <name>substrate</name>
    </ligand>
</feature>
<dbReference type="SMART" id="SM00855">
    <property type="entry name" value="PGAM"/>
    <property type="match status" value="1"/>
</dbReference>
<proteinExistence type="predicted"/>
<dbReference type="SUPFAM" id="SSF53254">
    <property type="entry name" value="Phosphoglycerate mutase-like"/>
    <property type="match status" value="1"/>
</dbReference>
<dbReference type="GO" id="GO:0045820">
    <property type="term" value="P:negative regulation of glycolytic process"/>
    <property type="evidence" value="ECO:0007669"/>
    <property type="project" value="TreeGrafter"/>
</dbReference>
<dbReference type="GO" id="GO:0043456">
    <property type="term" value="P:regulation of pentose-phosphate shunt"/>
    <property type="evidence" value="ECO:0007669"/>
    <property type="project" value="TreeGrafter"/>
</dbReference>
<dbReference type="InterPro" id="IPR029033">
    <property type="entry name" value="His_PPase_superfam"/>
</dbReference>
<accession>A0A6A0ABS5</accession>
<dbReference type="PANTHER" id="PTHR46517">
    <property type="entry name" value="FRUCTOSE-2,6-BISPHOSPHATASE TIGAR"/>
    <property type="match status" value="1"/>
</dbReference>
<dbReference type="InterPro" id="IPR051695">
    <property type="entry name" value="Phosphoglycerate_Mutase"/>
</dbReference>
<dbReference type="GO" id="GO:0004331">
    <property type="term" value="F:fructose-2,6-bisphosphate 2-phosphatase activity"/>
    <property type="evidence" value="ECO:0007669"/>
    <property type="project" value="TreeGrafter"/>
</dbReference>
<dbReference type="Proteomes" id="UP000485058">
    <property type="component" value="Unassembled WGS sequence"/>
</dbReference>
<keyword evidence="4" id="KW-1185">Reference proteome</keyword>
<dbReference type="CDD" id="cd07067">
    <property type="entry name" value="HP_PGM_like"/>
    <property type="match status" value="1"/>
</dbReference>
<organism evidence="3 4">
    <name type="scientific">Haematococcus lacustris</name>
    <name type="common">Green alga</name>
    <name type="synonym">Haematococcus pluvialis</name>
    <dbReference type="NCBI Taxonomy" id="44745"/>
    <lineage>
        <taxon>Eukaryota</taxon>
        <taxon>Viridiplantae</taxon>
        <taxon>Chlorophyta</taxon>
        <taxon>core chlorophytes</taxon>
        <taxon>Chlorophyceae</taxon>
        <taxon>CS clade</taxon>
        <taxon>Chlamydomonadales</taxon>
        <taxon>Haematococcaceae</taxon>
        <taxon>Haematococcus</taxon>
    </lineage>
</organism>
<evidence type="ECO:0000313" key="3">
    <source>
        <dbReference type="EMBL" id="GFH29711.1"/>
    </source>
</evidence>
<name>A0A6A0ABS5_HAELA</name>
<gene>
    <name evidence="3" type="ORF">HaLaN_28420</name>
</gene>
<evidence type="ECO:0008006" key="5">
    <source>
        <dbReference type="Google" id="ProtNLM"/>
    </source>
</evidence>